<organism evidence="1 2">
    <name type="scientific">Liparis tanakae</name>
    <name type="common">Tanaka's snailfish</name>
    <dbReference type="NCBI Taxonomy" id="230148"/>
    <lineage>
        <taxon>Eukaryota</taxon>
        <taxon>Metazoa</taxon>
        <taxon>Chordata</taxon>
        <taxon>Craniata</taxon>
        <taxon>Vertebrata</taxon>
        <taxon>Euteleostomi</taxon>
        <taxon>Actinopterygii</taxon>
        <taxon>Neopterygii</taxon>
        <taxon>Teleostei</taxon>
        <taxon>Neoteleostei</taxon>
        <taxon>Acanthomorphata</taxon>
        <taxon>Eupercaria</taxon>
        <taxon>Perciformes</taxon>
        <taxon>Cottioidei</taxon>
        <taxon>Cottales</taxon>
        <taxon>Liparidae</taxon>
        <taxon>Liparis</taxon>
    </lineage>
</organism>
<protein>
    <submittedName>
        <fullName evidence="1">Uncharacterized protein</fullName>
    </submittedName>
</protein>
<accession>A0A4Z2IN69</accession>
<reference evidence="1 2" key="1">
    <citation type="submission" date="2019-03" db="EMBL/GenBank/DDBJ databases">
        <title>First draft genome of Liparis tanakae, snailfish: a comprehensive survey of snailfish specific genes.</title>
        <authorList>
            <person name="Kim W."/>
            <person name="Song I."/>
            <person name="Jeong J.-H."/>
            <person name="Kim D."/>
            <person name="Kim S."/>
            <person name="Ryu S."/>
            <person name="Song J.Y."/>
            <person name="Lee S.K."/>
        </authorList>
    </citation>
    <scope>NUCLEOTIDE SEQUENCE [LARGE SCALE GENOMIC DNA]</scope>
    <source>
        <tissue evidence="1">Muscle</tissue>
    </source>
</reference>
<keyword evidence="2" id="KW-1185">Reference proteome</keyword>
<dbReference type="Proteomes" id="UP000314294">
    <property type="component" value="Unassembled WGS sequence"/>
</dbReference>
<proteinExistence type="predicted"/>
<dbReference type="EMBL" id="SRLO01000067">
    <property type="protein sequence ID" value="TNN79158.1"/>
    <property type="molecule type" value="Genomic_DNA"/>
</dbReference>
<evidence type="ECO:0000313" key="1">
    <source>
        <dbReference type="EMBL" id="TNN79158.1"/>
    </source>
</evidence>
<name>A0A4Z2IN69_9TELE</name>
<comment type="caution">
    <text evidence="1">The sequence shown here is derived from an EMBL/GenBank/DDBJ whole genome shotgun (WGS) entry which is preliminary data.</text>
</comment>
<sequence>MEKMKGSIIGLRKAAGMTGLDTEAVHCWTRTGVRTFEGLLAVVIGNDRYRGVVTIAWLVSPRSCQALDRPKNDCTTCYSHCL</sequence>
<dbReference type="AlphaFoldDB" id="A0A4Z2IN69"/>
<gene>
    <name evidence="1" type="ORF">EYF80_010606</name>
</gene>
<evidence type="ECO:0000313" key="2">
    <source>
        <dbReference type="Proteomes" id="UP000314294"/>
    </source>
</evidence>